<dbReference type="Gene3D" id="1.10.10.10">
    <property type="entry name" value="Winged helix-like DNA-binding domain superfamily/Winged helix DNA-binding domain"/>
    <property type="match status" value="1"/>
</dbReference>
<keyword evidence="2 6" id="KW-0547">Nucleotide-binding</keyword>
<dbReference type="InterPro" id="IPR030855">
    <property type="entry name" value="Bifunct_BirA"/>
</dbReference>
<dbReference type="Gene3D" id="3.30.930.10">
    <property type="entry name" value="Bira Bifunctional Protein, Domain 2"/>
    <property type="match status" value="1"/>
</dbReference>
<dbReference type="PANTHER" id="PTHR12835">
    <property type="entry name" value="BIOTIN PROTEIN LIGASE"/>
    <property type="match status" value="1"/>
</dbReference>
<feature type="binding site" evidence="6">
    <location>
        <position position="188"/>
    </location>
    <ligand>
        <name>biotin</name>
        <dbReference type="ChEBI" id="CHEBI:57586"/>
    </ligand>
</feature>
<dbReference type="InterPro" id="IPR004143">
    <property type="entry name" value="BPL_LPL_catalytic"/>
</dbReference>
<dbReference type="Proteomes" id="UP000245728">
    <property type="component" value="Chromosome"/>
</dbReference>
<feature type="binding site" evidence="6">
    <location>
        <begin position="94"/>
        <end position="96"/>
    </location>
    <ligand>
        <name>biotin</name>
        <dbReference type="ChEBI" id="CHEBI:57586"/>
    </ligand>
</feature>
<dbReference type="InterPro" id="IPR045864">
    <property type="entry name" value="aa-tRNA-synth_II/BPL/LPL"/>
</dbReference>
<dbReference type="Pfam" id="PF02237">
    <property type="entry name" value="BPL_C"/>
    <property type="match status" value="1"/>
</dbReference>
<dbReference type="EMBL" id="CP029347">
    <property type="protein sequence ID" value="AWL10918.1"/>
    <property type="molecule type" value="Genomic_DNA"/>
</dbReference>
<evidence type="ECO:0000313" key="9">
    <source>
        <dbReference type="Proteomes" id="UP000245728"/>
    </source>
</evidence>
<keyword evidence="6" id="KW-0678">Repressor</keyword>
<dbReference type="EC" id="6.3.4.15" evidence="6"/>
<dbReference type="GO" id="GO:0006355">
    <property type="term" value="P:regulation of DNA-templated transcription"/>
    <property type="evidence" value="ECO:0007669"/>
    <property type="project" value="UniProtKB-UniRule"/>
</dbReference>
<dbReference type="NCBIfam" id="NF008847">
    <property type="entry name" value="PRK11886.1-2"/>
    <property type="match status" value="1"/>
</dbReference>
<accession>A0A2S2DZU3</accession>
<evidence type="ECO:0000256" key="5">
    <source>
        <dbReference type="ARBA" id="ARBA00047846"/>
    </source>
</evidence>
<dbReference type="InterPro" id="IPR036390">
    <property type="entry name" value="WH_DNA-bd_sf"/>
</dbReference>
<dbReference type="Pfam" id="PF08279">
    <property type="entry name" value="HTH_11"/>
    <property type="match status" value="1"/>
</dbReference>
<evidence type="ECO:0000256" key="2">
    <source>
        <dbReference type="ARBA" id="ARBA00022741"/>
    </source>
</evidence>
<feature type="domain" description="BPL/LPL catalytic" evidence="7">
    <location>
        <begin position="74"/>
        <end position="260"/>
    </location>
</feature>
<feature type="DNA-binding region" description="H-T-H motif" evidence="6">
    <location>
        <begin position="24"/>
        <end position="43"/>
    </location>
</feature>
<dbReference type="GO" id="GO:0005737">
    <property type="term" value="C:cytoplasm"/>
    <property type="evidence" value="ECO:0007669"/>
    <property type="project" value="TreeGrafter"/>
</dbReference>
<reference evidence="8 9" key="1">
    <citation type="submission" date="2018-05" db="EMBL/GenBank/DDBJ databases">
        <title>Salinimonas sp. HMF8227 Genome sequencing and assembly.</title>
        <authorList>
            <person name="Kang H."/>
            <person name="Kang J."/>
            <person name="Cha I."/>
            <person name="Kim H."/>
            <person name="Joh K."/>
        </authorList>
    </citation>
    <scope>NUCLEOTIDE SEQUENCE [LARGE SCALE GENOMIC DNA]</scope>
    <source>
        <strain evidence="8 9">HMF8227</strain>
    </source>
</reference>
<proteinExistence type="inferred from homology"/>
<dbReference type="GO" id="GO:0004077">
    <property type="term" value="F:biotin--[biotin carboxyl-carrier protein] ligase activity"/>
    <property type="evidence" value="ECO:0007669"/>
    <property type="project" value="UniProtKB-UniRule"/>
</dbReference>
<dbReference type="SUPFAM" id="SSF50037">
    <property type="entry name" value="C-terminal domain of transcriptional repressors"/>
    <property type="match status" value="1"/>
</dbReference>
<evidence type="ECO:0000259" key="7">
    <source>
        <dbReference type="PROSITE" id="PS51733"/>
    </source>
</evidence>
<dbReference type="SUPFAM" id="SSF55681">
    <property type="entry name" value="Class II aaRS and biotin synthetases"/>
    <property type="match status" value="1"/>
</dbReference>
<dbReference type="InterPro" id="IPR003142">
    <property type="entry name" value="BPL_C"/>
</dbReference>
<evidence type="ECO:0000256" key="4">
    <source>
        <dbReference type="ARBA" id="ARBA00023267"/>
    </source>
</evidence>
<keyword evidence="3 6" id="KW-0067">ATP-binding</keyword>
<dbReference type="GO" id="GO:0003677">
    <property type="term" value="F:DNA binding"/>
    <property type="evidence" value="ECO:0007669"/>
    <property type="project" value="UniProtKB-UniRule"/>
</dbReference>
<dbReference type="PROSITE" id="PS51733">
    <property type="entry name" value="BPL_LPL_CATALYTIC"/>
    <property type="match status" value="1"/>
</dbReference>
<dbReference type="InterPro" id="IPR008988">
    <property type="entry name" value="Transcriptional_repressor_C"/>
</dbReference>
<sequence length="325" mass="35541">MSLSVEQRRSTLVARLADGQFHSGESLGRALGVSRAAVNKHIQALTALGLDVYKVTGKGYRLSGPLTLLEESQLATHRQAILGAPVKVMNVVDSTNTQLKCDQELHYSGAVCVAQAQTAGRGRMGRQWLSPFGANLYLSMFWCFGGGYSALQGLSLMVGLVVSEALDELGYPGTKLKWPNDVYLEGKKLGGILIEVEGQMNDECQAVIGLGLNLDMPDNVAMGIDQPWTDLTREFGQEVDKNRLAARIIDRLHEGVLRFEEQGLTPFQERWNKRDHFAGQSVRMLCGKQEFQGICLGINQDGALILDTKAGQKTFFGGEVSVRPL</sequence>
<keyword evidence="6" id="KW-0238">DNA-binding</keyword>
<name>A0A2S2DZU3_9ALTE</name>
<dbReference type="Gene3D" id="2.30.30.100">
    <property type="match status" value="1"/>
</dbReference>
<dbReference type="PANTHER" id="PTHR12835:SF5">
    <property type="entry name" value="BIOTIN--PROTEIN LIGASE"/>
    <property type="match status" value="1"/>
</dbReference>
<keyword evidence="4 6" id="KW-0092">Biotin</keyword>
<gene>
    <name evidence="6 8" type="primary">birA</name>
    <name evidence="8" type="ORF">HMF8227_00417</name>
</gene>
<keyword evidence="1 6" id="KW-0436">Ligase</keyword>
<dbReference type="Pfam" id="PF03099">
    <property type="entry name" value="BPL_LplA_LipB"/>
    <property type="match status" value="1"/>
</dbReference>
<dbReference type="KEGG" id="salh:HMF8227_00417"/>
<dbReference type="GO" id="GO:0005524">
    <property type="term" value="F:ATP binding"/>
    <property type="evidence" value="ECO:0007669"/>
    <property type="project" value="UniProtKB-UniRule"/>
</dbReference>
<evidence type="ECO:0000256" key="6">
    <source>
        <dbReference type="HAMAP-Rule" id="MF_00978"/>
    </source>
</evidence>
<protein>
    <recommendedName>
        <fullName evidence="6">Bifunctional ligase/repressor BirA</fullName>
    </recommendedName>
    <alternativeName>
        <fullName evidence="6">Biotin operon repressor</fullName>
    </alternativeName>
    <alternativeName>
        <fullName evidence="6">Biotin--[acetyl-CoA-carboxylase] ligase</fullName>
        <ecNumber evidence="6">6.3.4.15</ecNumber>
    </alternativeName>
    <alternativeName>
        <fullName evidence="6">Biotin--protein ligase</fullName>
    </alternativeName>
    <alternativeName>
        <fullName evidence="6">Biotin-[acetyl-CoA carboxylase] synthetase</fullName>
    </alternativeName>
</protein>
<evidence type="ECO:0000256" key="3">
    <source>
        <dbReference type="ARBA" id="ARBA00022840"/>
    </source>
</evidence>
<dbReference type="NCBIfam" id="TIGR00121">
    <property type="entry name" value="birA_ligase"/>
    <property type="match status" value="1"/>
</dbReference>
<feature type="binding site" evidence="6">
    <location>
        <position position="117"/>
    </location>
    <ligand>
        <name>biotin</name>
        <dbReference type="ChEBI" id="CHEBI:57586"/>
    </ligand>
</feature>
<dbReference type="InterPro" id="IPR013196">
    <property type="entry name" value="HTH_11"/>
</dbReference>
<keyword evidence="6" id="KW-0804">Transcription</keyword>
<dbReference type="CDD" id="cd16442">
    <property type="entry name" value="BPL"/>
    <property type="match status" value="1"/>
</dbReference>
<organism evidence="8 9">
    <name type="scientific">Saliniradius amylolyticus</name>
    <dbReference type="NCBI Taxonomy" id="2183582"/>
    <lineage>
        <taxon>Bacteria</taxon>
        <taxon>Pseudomonadati</taxon>
        <taxon>Pseudomonadota</taxon>
        <taxon>Gammaproteobacteria</taxon>
        <taxon>Alteromonadales</taxon>
        <taxon>Alteromonadaceae</taxon>
        <taxon>Saliniradius</taxon>
    </lineage>
</organism>
<dbReference type="InterPro" id="IPR004408">
    <property type="entry name" value="Biotin_CoA_COase_ligase"/>
</dbReference>
<dbReference type="AlphaFoldDB" id="A0A2S2DZU3"/>
<evidence type="ECO:0000313" key="8">
    <source>
        <dbReference type="EMBL" id="AWL10918.1"/>
    </source>
</evidence>
<comment type="similarity">
    <text evidence="6">Belongs to the biotin--protein ligase family.</text>
</comment>
<comment type="function">
    <text evidence="6">Acts both as a biotin--[acetyl-CoA-carboxylase] ligase and a biotin-operon repressor. In the presence of ATP, BirA activates biotin to form the BirA-biotinyl-5'-adenylate (BirA-bio-5'-AMP or holoBirA) complex. HoloBirA can either transfer the biotinyl moiety to the biotin carboxyl carrier protein (BCCP) subunit of acetyl-CoA carboxylase, or bind to the biotin operator site and inhibit transcription of the operon.</text>
</comment>
<dbReference type="RefSeq" id="WP_109338600.1">
    <property type="nucleotide sequence ID" value="NZ_CP029347.1"/>
</dbReference>
<dbReference type="InterPro" id="IPR036388">
    <property type="entry name" value="WH-like_DNA-bd_sf"/>
</dbReference>
<dbReference type="HAMAP" id="MF_00978">
    <property type="entry name" value="Bifunct_BirA"/>
    <property type="match status" value="1"/>
</dbReference>
<dbReference type="SUPFAM" id="SSF46785">
    <property type="entry name" value="Winged helix' DNA-binding domain"/>
    <property type="match status" value="1"/>
</dbReference>
<feature type="binding site" evidence="6">
    <location>
        <begin position="121"/>
        <end position="123"/>
    </location>
    <ligand>
        <name>biotin</name>
        <dbReference type="ChEBI" id="CHEBI:57586"/>
    </ligand>
</feature>
<keyword evidence="9" id="KW-1185">Reference proteome</keyword>
<comment type="catalytic activity">
    <reaction evidence="5 6">
        <text>biotin + L-lysyl-[protein] + ATP = N(6)-biotinyl-L-lysyl-[protein] + AMP + diphosphate + H(+)</text>
        <dbReference type="Rhea" id="RHEA:11756"/>
        <dbReference type="Rhea" id="RHEA-COMP:9752"/>
        <dbReference type="Rhea" id="RHEA-COMP:10505"/>
        <dbReference type="ChEBI" id="CHEBI:15378"/>
        <dbReference type="ChEBI" id="CHEBI:29969"/>
        <dbReference type="ChEBI" id="CHEBI:30616"/>
        <dbReference type="ChEBI" id="CHEBI:33019"/>
        <dbReference type="ChEBI" id="CHEBI:57586"/>
        <dbReference type="ChEBI" id="CHEBI:83144"/>
        <dbReference type="ChEBI" id="CHEBI:456215"/>
        <dbReference type="EC" id="6.3.4.15"/>
    </reaction>
</comment>
<evidence type="ECO:0000256" key="1">
    <source>
        <dbReference type="ARBA" id="ARBA00022598"/>
    </source>
</evidence>
<dbReference type="OrthoDB" id="9807064at2"/>
<keyword evidence="6" id="KW-0805">Transcription regulation</keyword>